<proteinExistence type="predicted"/>
<evidence type="ECO:0008006" key="3">
    <source>
        <dbReference type="Google" id="ProtNLM"/>
    </source>
</evidence>
<protein>
    <recommendedName>
        <fullName evidence="3">Nucleoside 2-deoxyribosyltransferase</fullName>
    </recommendedName>
</protein>
<dbReference type="Proteomes" id="UP000034656">
    <property type="component" value="Unassembled WGS sequence"/>
</dbReference>
<dbReference type="Gene3D" id="3.40.50.450">
    <property type="match status" value="1"/>
</dbReference>
<evidence type="ECO:0000313" key="2">
    <source>
        <dbReference type="Proteomes" id="UP000034656"/>
    </source>
</evidence>
<sequence length="144" mass="16297">MANNLKRKLYIGCALTKLPLDQKDNFLKMITQIRKELGEHFEVMEFLGITGPSTAMPKMVYDHDIKNSVMKADYLLAICDHASLGLGYEIATAVEKMGIPVLAVAHKDSTVSNLIRGIDHKNFQFYYYNSVEDIIKKTLEVLTK</sequence>
<comment type="caution">
    <text evidence="1">The sequence shown here is derived from an EMBL/GenBank/DDBJ whole genome shotgun (WGS) entry which is preliminary data.</text>
</comment>
<dbReference type="AlphaFoldDB" id="A0A837HRJ2"/>
<name>A0A837HRJ2_9BACT</name>
<accession>A0A837HRJ2</accession>
<evidence type="ECO:0000313" key="1">
    <source>
        <dbReference type="EMBL" id="KKR20630.1"/>
    </source>
</evidence>
<gene>
    <name evidence="1" type="ORF">UT51_C0002G0065</name>
</gene>
<reference evidence="1 2" key="1">
    <citation type="journal article" date="2015" name="Nature">
        <title>rRNA introns, odd ribosomes, and small enigmatic genomes across a large radiation of phyla.</title>
        <authorList>
            <person name="Brown C.T."/>
            <person name="Hug L.A."/>
            <person name="Thomas B.C."/>
            <person name="Sharon I."/>
            <person name="Castelle C.J."/>
            <person name="Singh A."/>
            <person name="Wilkins M.J."/>
            <person name="Williams K.H."/>
            <person name="Banfield J.F."/>
        </authorList>
    </citation>
    <scope>NUCLEOTIDE SEQUENCE [LARGE SCALE GENOMIC DNA]</scope>
</reference>
<dbReference type="EMBL" id="LBXB01000002">
    <property type="protein sequence ID" value="KKR20630.1"/>
    <property type="molecule type" value="Genomic_DNA"/>
</dbReference>
<organism evidence="1 2">
    <name type="scientific">Candidatus Nomurabacteria bacterium GW2011_GWC2_39_41</name>
    <dbReference type="NCBI Taxonomy" id="1618754"/>
    <lineage>
        <taxon>Bacteria</taxon>
        <taxon>Candidatus Nomuraibacteriota</taxon>
    </lineage>
</organism>